<organism evidence="2 3">
    <name type="scientific">Phakopsora pachyrhizi</name>
    <name type="common">Asian soybean rust disease fungus</name>
    <dbReference type="NCBI Taxonomy" id="170000"/>
    <lineage>
        <taxon>Eukaryota</taxon>
        <taxon>Fungi</taxon>
        <taxon>Dikarya</taxon>
        <taxon>Basidiomycota</taxon>
        <taxon>Pucciniomycotina</taxon>
        <taxon>Pucciniomycetes</taxon>
        <taxon>Pucciniales</taxon>
        <taxon>Phakopsoraceae</taxon>
        <taxon>Phakopsora</taxon>
    </lineage>
</organism>
<feature type="region of interest" description="Disordered" evidence="1">
    <location>
        <begin position="401"/>
        <end position="422"/>
    </location>
</feature>
<gene>
    <name evidence="2" type="ORF">PPACK8108_LOCUS5662</name>
</gene>
<feature type="region of interest" description="Disordered" evidence="1">
    <location>
        <begin position="581"/>
        <end position="626"/>
    </location>
</feature>
<feature type="region of interest" description="Disordered" evidence="1">
    <location>
        <begin position="500"/>
        <end position="533"/>
    </location>
</feature>
<dbReference type="AlphaFoldDB" id="A0AAV0ARD8"/>
<evidence type="ECO:0000313" key="3">
    <source>
        <dbReference type="Proteomes" id="UP001153365"/>
    </source>
</evidence>
<reference evidence="2" key="1">
    <citation type="submission" date="2022-06" db="EMBL/GenBank/DDBJ databases">
        <authorList>
            <consortium name="SYNGENTA / RWTH Aachen University"/>
        </authorList>
    </citation>
    <scope>NUCLEOTIDE SEQUENCE</scope>
</reference>
<accession>A0AAV0ARD8</accession>
<evidence type="ECO:0008006" key="4">
    <source>
        <dbReference type="Google" id="ProtNLM"/>
    </source>
</evidence>
<feature type="compositionally biased region" description="Low complexity" evidence="1">
    <location>
        <begin position="603"/>
        <end position="617"/>
    </location>
</feature>
<keyword evidence="3" id="KW-1185">Reference proteome</keyword>
<feature type="compositionally biased region" description="Basic and acidic residues" evidence="1">
    <location>
        <begin position="501"/>
        <end position="513"/>
    </location>
</feature>
<dbReference type="Proteomes" id="UP001153365">
    <property type="component" value="Unassembled WGS sequence"/>
</dbReference>
<feature type="compositionally biased region" description="Polar residues" evidence="1">
    <location>
        <begin position="514"/>
        <end position="530"/>
    </location>
</feature>
<comment type="caution">
    <text evidence="2">The sequence shown here is derived from an EMBL/GenBank/DDBJ whole genome shotgun (WGS) entry which is preliminary data.</text>
</comment>
<feature type="compositionally biased region" description="Low complexity" evidence="1">
    <location>
        <begin position="581"/>
        <end position="595"/>
    </location>
</feature>
<protein>
    <recommendedName>
        <fullName evidence="4">PH domain-containing protein</fullName>
    </recommendedName>
</protein>
<evidence type="ECO:0000256" key="1">
    <source>
        <dbReference type="SAM" id="MobiDB-lite"/>
    </source>
</evidence>
<evidence type="ECO:0000313" key="2">
    <source>
        <dbReference type="EMBL" id="CAH7670915.1"/>
    </source>
</evidence>
<name>A0AAV0ARD8_PHAPC</name>
<proteinExistence type="predicted"/>
<sequence length="968" mass="104319">MDHHNKLIKQGNLFLSFSSPSQSSKPKVGITKKKSSSNIQSYYSVLYLDGRLECYSGDPFSVGSVSEGSKPVQVLQILSSLGWSISPLTAVSSSGSSESFSFSIVRKPPPSSSIRAPVSLSNLGLDVEAMGGQASAQSSTIPRDRKTIKEIFGFKAKRSRSLASVRSAASSSMQFNEVPPVPSVFLKSDNLEDTRSISNSDGVTLSGSSIYRPAESLPDTLTFLTDSAEARRKWMDAFAAVLSPVNRLSDHFPAESISTLPQAASLRSPQSLNTISTHTTESHHPSPISYNQNTVFPNRSNAKNAALRSIDSTGSLVRKLHENSSLQSDFNPPATLLHYNSGHVTEHSAHSGAESPGFESPPGLQVEPLQPLSLAPSPINSQASRAVPAWIKAVRNADEKKAEEESIQNHSETERLHSTQCESDFEVPMDRVPGTSLPMTYSFSAPSPLTPLPEKQMAFSSKALKTSQKSSLRSIGSSFVTNLRRAGSLNENGDLTMADRSSARCKEHEEDAISNHSDSTCAGSPSSTRESFGALSSEVLAKEKKHHLLHLGPGRINSGGEKASVLSKFSVPIVSQALNSVSRSASTSNSRGRANGLYNLKGPSTSSVASSSQQFRPSSRESDGQHSLYHQLTASSEADLIGGAHSVVHSKQSFMDWLVSTSTQAALQMESASLQVSPLPSKGTSSLSKHGSASYIHPGVDSFISISSNMAPGFTEHCDRFGSDTTSLVPRSEGIRICDQSPVTTPSEEVSHFSIASRSPSVDYNTGPRDRKIISSTSSNCLYQADSLRNAISGREETNKYQSHSTIPHSELYNLAEPEQLIHQKVIFPLKSPSLQSRDRGGSESLVEPGVAKSDWNGCQENMLRRKNNNHHLRSFDLNSQSKAASLPVPPSRRKNGAAVSVNNIRARSKPFSSISESRDFVEKLPRSGNSYIFNSFNTGRPSNALSSVVEGEFGNERENLHAGFYGN</sequence>
<feature type="region of interest" description="Disordered" evidence="1">
    <location>
        <begin position="344"/>
        <end position="377"/>
    </location>
</feature>
<dbReference type="EMBL" id="CALTRL010001089">
    <property type="protein sequence ID" value="CAH7670915.1"/>
    <property type="molecule type" value="Genomic_DNA"/>
</dbReference>